<dbReference type="GO" id="GO:0003677">
    <property type="term" value="F:DNA binding"/>
    <property type="evidence" value="ECO:0007669"/>
    <property type="project" value="UniProtKB-KW"/>
</dbReference>
<dbReference type="PANTHER" id="PTHR44688">
    <property type="entry name" value="DNA-BINDING TRANSCRIPTIONAL ACTIVATOR DEVR_DOSR"/>
    <property type="match status" value="1"/>
</dbReference>
<feature type="domain" description="HTH luxR-type" evidence="4">
    <location>
        <begin position="11"/>
        <end position="76"/>
    </location>
</feature>
<dbReference type="Proteomes" id="UP000244248">
    <property type="component" value="Unassembled WGS sequence"/>
</dbReference>
<dbReference type="Gene3D" id="1.10.10.10">
    <property type="entry name" value="Winged helix-like DNA-binding domain superfamily/Winged helix DNA-binding domain"/>
    <property type="match status" value="1"/>
</dbReference>
<dbReference type="SMART" id="SM00421">
    <property type="entry name" value="HTH_LUXR"/>
    <property type="match status" value="1"/>
</dbReference>
<dbReference type="AlphaFoldDB" id="A0A2T5MKM5"/>
<accession>A0A2T5MKM5</accession>
<dbReference type="PANTHER" id="PTHR44688:SF16">
    <property type="entry name" value="DNA-BINDING TRANSCRIPTIONAL ACTIVATOR DEVR_DOSR"/>
    <property type="match status" value="1"/>
</dbReference>
<protein>
    <recommendedName>
        <fullName evidence="4">HTH luxR-type domain-containing protein</fullName>
    </recommendedName>
</protein>
<dbReference type="PRINTS" id="PR00038">
    <property type="entry name" value="HTHLUXR"/>
</dbReference>
<dbReference type="InterPro" id="IPR000792">
    <property type="entry name" value="Tscrpt_reg_LuxR_C"/>
</dbReference>
<dbReference type="OrthoDB" id="343383at2"/>
<dbReference type="EMBL" id="QANS01000001">
    <property type="protein sequence ID" value="PTU33109.1"/>
    <property type="molecule type" value="Genomic_DNA"/>
</dbReference>
<name>A0A2T5MKM5_9GAMM</name>
<dbReference type="SUPFAM" id="SSF46894">
    <property type="entry name" value="C-terminal effector domain of the bipartite response regulators"/>
    <property type="match status" value="1"/>
</dbReference>
<keyword evidence="2" id="KW-0238">DNA-binding</keyword>
<gene>
    <name evidence="5" type="ORF">CJD38_03110</name>
</gene>
<dbReference type="GO" id="GO:0006355">
    <property type="term" value="P:regulation of DNA-templated transcription"/>
    <property type="evidence" value="ECO:0007669"/>
    <property type="project" value="InterPro"/>
</dbReference>
<evidence type="ECO:0000313" key="5">
    <source>
        <dbReference type="EMBL" id="PTU33109.1"/>
    </source>
</evidence>
<dbReference type="InterPro" id="IPR016032">
    <property type="entry name" value="Sig_transdc_resp-reg_C-effctor"/>
</dbReference>
<keyword evidence="3" id="KW-0804">Transcription</keyword>
<evidence type="ECO:0000256" key="2">
    <source>
        <dbReference type="ARBA" id="ARBA00023125"/>
    </source>
</evidence>
<organism evidence="5 6">
    <name type="scientific">Stenotrophobium rhamnosiphilum</name>
    <dbReference type="NCBI Taxonomy" id="2029166"/>
    <lineage>
        <taxon>Bacteria</taxon>
        <taxon>Pseudomonadati</taxon>
        <taxon>Pseudomonadota</taxon>
        <taxon>Gammaproteobacteria</taxon>
        <taxon>Nevskiales</taxon>
        <taxon>Nevskiaceae</taxon>
        <taxon>Stenotrophobium</taxon>
    </lineage>
</organism>
<sequence>MSIHQFRIEIRSQLQESLTERELQILAWAGQGLSMKGTAQVLGISSSTVRWHLKNTYLKLGATSREDALRIARADRLIASGLLCEKCACALEPALLTA</sequence>
<keyword evidence="1" id="KW-0805">Transcription regulation</keyword>
<reference evidence="5 6" key="1">
    <citation type="submission" date="2018-04" db="EMBL/GenBank/DDBJ databases">
        <title>Novel species isolated from glacier.</title>
        <authorList>
            <person name="Liu Q."/>
            <person name="Xin Y.-H."/>
        </authorList>
    </citation>
    <scope>NUCLEOTIDE SEQUENCE [LARGE SCALE GENOMIC DNA]</scope>
    <source>
        <strain evidence="5 6">GT1R17</strain>
    </source>
</reference>
<dbReference type="RefSeq" id="WP_107938816.1">
    <property type="nucleotide sequence ID" value="NZ_QANS01000001.1"/>
</dbReference>
<dbReference type="PROSITE" id="PS50043">
    <property type="entry name" value="HTH_LUXR_2"/>
    <property type="match status" value="1"/>
</dbReference>
<comment type="caution">
    <text evidence="5">The sequence shown here is derived from an EMBL/GenBank/DDBJ whole genome shotgun (WGS) entry which is preliminary data.</text>
</comment>
<dbReference type="CDD" id="cd06170">
    <property type="entry name" value="LuxR_C_like"/>
    <property type="match status" value="1"/>
</dbReference>
<evidence type="ECO:0000313" key="6">
    <source>
        <dbReference type="Proteomes" id="UP000244248"/>
    </source>
</evidence>
<dbReference type="Pfam" id="PF00196">
    <property type="entry name" value="GerE"/>
    <property type="match status" value="1"/>
</dbReference>
<dbReference type="InterPro" id="IPR036388">
    <property type="entry name" value="WH-like_DNA-bd_sf"/>
</dbReference>
<keyword evidence="6" id="KW-1185">Reference proteome</keyword>
<evidence type="ECO:0000256" key="3">
    <source>
        <dbReference type="ARBA" id="ARBA00023163"/>
    </source>
</evidence>
<evidence type="ECO:0000259" key="4">
    <source>
        <dbReference type="PROSITE" id="PS50043"/>
    </source>
</evidence>
<proteinExistence type="predicted"/>
<evidence type="ECO:0000256" key="1">
    <source>
        <dbReference type="ARBA" id="ARBA00023015"/>
    </source>
</evidence>